<feature type="region of interest" description="Disordered" evidence="1">
    <location>
        <begin position="145"/>
        <end position="245"/>
    </location>
</feature>
<accession>V9IE37</accession>
<feature type="compositionally biased region" description="Basic and acidic residues" evidence="1">
    <location>
        <begin position="166"/>
        <end position="179"/>
    </location>
</feature>
<evidence type="ECO:0000256" key="1">
    <source>
        <dbReference type="SAM" id="MobiDB-lite"/>
    </source>
</evidence>
<dbReference type="Gene3D" id="1.10.10.2010">
    <property type="match status" value="1"/>
</dbReference>
<dbReference type="Gene3D" id="3.40.50.300">
    <property type="entry name" value="P-loop containing nucleotide triphosphate hydrolases"/>
    <property type="match status" value="1"/>
</dbReference>
<dbReference type="InterPro" id="IPR003593">
    <property type="entry name" value="AAA+_ATPase"/>
</dbReference>
<reference evidence="3" key="1">
    <citation type="submission" date="2011-11" db="EMBL/GenBank/DDBJ databases">
        <title>Decoding the brain transcriptome of the Eastern honeybee (Apis cerana) based on pyrosequencing.</title>
        <authorList>
            <person name="Sun L."/>
            <person name="Zheng H."/>
            <person name="Wang Y."/>
            <person name="Xie X."/>
            <person name="Zhu Y."/>
            <person name="Gu W."/>
            <person name="Wang S."/>
        </authorList>
    </citation>
    <scope>NUCLEOTIDE SEQUENCE</scope>
    <source>
        <tissue evidence="3">Brain</tissue>
    </source>
</reference>
<dbReference type="Pfam" id="PF00004">
    <property type="entry name" value="AAA"/>
    <property type="match status" value="1"/>
</dbReference>
<dbReference type="AlphaFoldDB" id="V9IE37"/>
<dbReference type="SMART" id="SM00382">
    <property type="entry name" value="AAA"/>
    <property type="match status" value="1"/>
</dbReference>
<dbReference type="InterPro" id="IPR038100">
    <property type="entry name" value="NLV2_N_sf"/>
</dbReference>
<evidence type="ECO:0000313" key="3">
    <source>
        <dbReference type="EMBL" id="AEY58932.1"/>
    </source>
</evidence>
<gene>
    <name evidence="3" type="ORF">ACCB01579.1</name>
</gene>
<dbReference type="PANTHER" id="PTHR48470:SF1">
    <property type="entry name" value="CELL DIVISION CONTROL PROTEIN 48 C ISOFORM 1"/>
    <property type="match status" value="1"/>
</dbReference>
<evidence type="ECO:0000259" key="2">
    <source>
        <dbReference type="SMART" id="SM00382"/>
    </source>
</evidence>
<dbReference type="Pfam" id="PF16725">
    <property type="entry name" value="Nucleolin_bd"/>
    <property type="match status" value="1"/>
</dbReference>
<dbReference type="InterPro" id="IPR027417">
    <property type="entry name" value="P-loop_NTPase"/>
</dbReference>
<dbReference type="GO" id="GO:0016887">
    <property type="term" value="F:ATP hydrolysis activity"/>
    <property type="evidence" value="ECO:0007669"/>
    <property type="project" value="InterPro"/>
</dbReference>
<feature type="compositionally biased region" description="Polar residues" evidence="1">
    <location>
        <begin position="185"/>
        <end position="197"/>
    </location>
</feature>
<dbReference type="SUPFAM" id="SSF52540">
    <property type="entry name" value="P-loop containing nucleoside triphosphate hydrolases"/>
    <property type="match status" value="1"/>
</dbReference>
<proteinExistence type="evidence at transcript level"/>
<dbReference type="PANTHER" id="PTHR48470">
    <property type="entry name" value="CELL DIVISION CONTROL PROTEIN 48 C ISOFORM 1"/>
    <property type="match status" value="1"/>
</dbReference>
<feature type="compositionally biased region" description="Low complexity" evidence="1">
    <location>
        <begin position="218"/>
        <end position="233"/>
    </location>
</feature>
<organism evidence="3">
    <name type="scientific">Apis cerana</name>
    <name type="common">Indian honeybee</name>
    <dbReference type="NCBI Taxonomy" id="7461"/>
    <lineage>
        <taxon>Eukaryota</taxon>
        <taxon>Metazoa</taxon>
        <taxon>Ecdysozoa</taxon>
        <taxon>Arthropoda</taxon>
        <taxon>Hexapoda</taxon>
        <taxon>Insecta</taxon>
        <taxon>Pterygota</taxon>
        <taxon>Neoptera</taxon>
        <taxon>Endopterygota</taxon>
        <taxon>Hymenoptera</taxon>
        <taxon>Apocrita</taxon>
        <taxon>Aculeata</taxon>
        <taxon>Apoidea</taxon>
        <taxon>Anthophila</taxon>
        <taxon>Apidae</taxon>
        <taxon>Apis</taxon>
    </lineage>
</organism>
<protein>
    <submittedName>
        <fullName evidence="3">Nuclear valosin-containing protein-like</fullName>
    </submittedName>
</protein>
<sequence length="430" mass="48587">MQKVGKLNSSIDIIPLQGSSGDYKSKTMNNKHKIDSSHKFLRDKLLISRVQTYMHENENKVYIDVNEMADALQKKYKDYRIKKRGPFRALVRKAYDELTEMFAKKYCSREWPAYDDEDEEEEVDVESDPQNTMLDGMLLKMYKKSQNKQNGNSSDKELIDISSDDDVNKMESNSRKASEPEVVENLQQKPGPSSSTEKTTHAKEVEQLRRPSKEIQQTTTTSTTTTTTTTSTTIESAKKRQRDEDADCQFTFVRKTKGIPISDPKITFSDIRGNDKTKRIPISEPKITFSDIGGNDKVLKTVCKLLAHMKHPEIFKELGISPPRGFLLHGPPGCGKTLLAHAIAGELGIPLLKVAAPELVTGVSGESEARIRELFEQALAIAPCVIFLDEIDSVAPHRATAQREMERRIVAQLLSCLDELSLKKNRYLEY</sequence>
<dbReference type="GO" id="GO:0005524">
    <property type="term" value="F:ATP binding"/>
    <property type="evidence" value="ECO:0007669"/>
    <property type="project" value="InterPro"/>
</dbReference>
<dbReference type="InterPro" id="IPR031996">
    <property type="entry name" value="NVL2_nucleolin-bd"/>
</dbReference>
<dbReference type="EMBL" id="JR039982">
    <property type="protein sequence ID" value="AEY58932.1"/>
    <property type="molecule type" value="mRNA"/>
</dbReference>
<dbReference type="InterPro" id="IPR003959">
    <property type="entry name" value="ATPase_AAA_core"/>
</dbReference>
<feature type="domain" description="AAA+ ATPase" evidence="2">
    <location>
        <begin position="322"/>
        <end position="422"/>
    </location>
</feature>
<name>V9IE37_APICE</name>
<dbReference type="InterPro" id="IPR055278">
    <property type="entry name" value="CDC48c"/>
</dbReference>
<feature type="compositionally biased region" description="Basic and acidic residues" evidence="1">
    <location>
        <begin position="198"/>
        <end position="213"/>
    </location>
</feature>